<dbReference type="Proteomes" id="UP000501451">
    <property type="component" value="Chromosome"/>
</dbReference>
<accession>A0A6G7KC99</accession>
<sequence length="222" mass="24984">MGNQSFIAVIGDIKDSRRLENRNQTQETFKGVLDHINNKYQANIASNFMITLGDSFQGLLHPEADLFAILFELELAMSPVDFRFGIGVGQITTTINPTNSMEMDGPAYHLAREMIEQIEDSERKHHQPETNTLIRLQKDGSNVEIALNTILSLTTALKSKWTDRQKEVLYAYVNQAENQYHAAEALGIGQSSVNKVLKATSYYNYKNALQQATRLLRGTITC</sequence>
<proteinExistence type="predicted"/>
<dbReference type="AlphaFoldDB" id="A0A6G7KC99"/>
<evidence type="ECO:0008006" key="3">
    <source>
        <dbReference type="Google" id="ProtNLM"/>
    </source>
</evidence>
<protein>
    <recommendedName>
        <fullName evidence="3">DNA-binding protein</fullName>
    </recommendedName>
</protein>
<evidence type="ECO:0000313" key="1">
    <source>
        <dbReference type="EMBL" id="QII82898.1"/>
    </source>
</evidence>
<keyword evidence="2" id="KW-1185">Reference proteome</keyword>
<dbReference type="KEGG" id="jar:G7057_10890"/>
<gene>
    <name evidence="1" type="ORF">G7057_10890</name>
</gene>
<dbReference type="Pfam" id="PF16264">
    <property type="entry name" value="SatD"/>
    <property type="match status" value="1"/>
</dbReference>
<name>A0A6G7KC99_9LACT</name>
<organism evidence="1 2">
    <name type="scientific">Jeotgalibaca arthritidis</name>
    <dbReference type="NCBI Taxonomy" id="1868794"/>
    <lineage>
        <taxon>Bacteria</taxon>
        <taxon>Bacillati</taxon>
        <taxon>Bacillota</taxon>
        <taxon>Bacilli</taxon>
        <taxon>Lactobacillales</taxon>
        <taxon>Carnobacteriaceae</taxon>
        <taxon>Jeotgalibaca</taxon>
    </lineage>
</organism>
<dbReference type="InterPro" id="IPR032580">
    <property type="entry name" value="SatD"/>
</dbReference>
<dbReference type="RefSeq" id="WP_166163704.1">
    <property type="nucleotide sequence ID" value="NZ_CP049740.1"/>
</dbReference>
<evidence type="ECO:0000313" key="2">
    <source>
        <dbReference type="Proteomes" id="UP000501451"/>
    </source>
</evidence>
<reference evidence="1 2" key="1">
    <citation type="journal article" date="2017" name="Int. J. Syst. Evol. Microbiol.">
        <title>Jeotgalibaca porci sp. nov. and Jeotgalibaca arthritidis sp. nov., isolated from pigs, and emended description of the genus Jeotgalibaca.</title>
        <authorList>
            <person name="Zamora L."/>
            <person name="Perez-Sancho M."/>
            <person name="Dominguez L."/>
            <person name="Fernandez-Garayzabal J.F."/>
            <person name="Vela A.I."/>
        </authorList>
    </citation>
    <scope>NUCLEOTIDE SEQUENCE [LARGE SCALE GENOMIC DNA]</scope>
    <source>
        <strain evidence="1 2">CECT 9157</strain>
    </source>
</reference>
<dbReference type="EMBL" id="CP049740">
    <property type="protein sequence ID" value="QII82898.1"/>
    <property type="molecule type" value="Genomic_DNA"/>
</dbReference>